<dbReference type="EMBL" id="JACGWJ010000002">
    <property type="protein sequence ID" value="KAL0437032.1"/>
    <property type="molecule type" value="Genomic_DNA"/>
</dbReference>
<reference evidence="1" key="2">
    <citation type="journal article" date="2024" name="Plant">
        <title>Genomic evolution and insights into agronomic trait innovations of Sesamum species.</title>
        <authorList>
            <person name="Miao H."/>
            <person name="Wang L."/>
            <person name="Qu L."/>
            <person name="Liu H."/>
            <person name="Sun Y."/>
            <person name="Le M."/>
            <person name="Wang Q."/>
            <person name="Wei S."/>
            <person name="Zheng Y."/>
            <person name="Lin W."/>
            <person name="Duan Y."/>
            <person name="Cao H."/>
            <person name="Xiong S."/>
            <person name="Wang X."/>
            <person name="Wei L."/>
            <person name="Li C."/>
            <person name="Ma Q."/>
            <person name="Ju M."/>
            <person name="Zhao R."/>
            <person name="Li G."/>
            <person name="Mu C."/>
            <person name="Tian Q."/>
            <person name="Mei H."/>
            <person name="Zhang T."/>
            <person name="Gao T."/>
            <person name="Zhang H."/>
        </authorList>
    </citation>
    <scope>NUCLEOTIDE SEQUENCE</scope>
    <source>
        <strain evidence="1">G02</strain>
    </source>
</reference>
<organism evidence="1">
    <name type="scientific">Sesamum radiatum</name>
    <name type="common">Black benniseed</name>
    <dbReference type="NCBI Taxonomy" id="300843"/>
    <lineage>
        <taxon>Eukaryota</taxon>
        <taxon>Viridiplantae</taxon>
        <taxon>Streptophyta</taxon>
        <taxon>Embryophyta</taxon>
        <taxon>Tracheophyta</taxon>
        <taxon>Spermatophyta</taxon>
        <taxon>Magnoliopsida</taxon>
        <taxon>eudicotyledons</taxon>
        <taxon>Gunneridae</taxon>
        <taxon>Pentapetalae</taxon>
        <taxon>asterids</taxon>
        <taxon>lamiids</taxon>
        <taxon>Lamiales</taxon>
        <taxon>Pedaliaceae</taxon>
        <taxon>Sesamum</taxon>
    </lineage>
</organism>
<name>A0AAW2W613_SESRA</name>
<reference evidence="1" key="1">
    <citation type="submission" date="2020-06" db="EMBL/GenBank/DDBJ databases">
        <authorList>
            <person name="Li T."/>
            <person name="Hu X."/>
            <person name="Zhang T."/>
            <person name="Song X."/>
            <person name="Zhang H."/>
            <person name="Dai N."/>
            <person name="Sheng W."/>
            <person name="Hou X."/>
            <person name="Wei L."/>
        </authorList>
    </citation>
    <scope>NUCLEOTIDE SEQUENCE</scope>
    <source>
        <strain evidence="1">G02</strain>
        <tissue evidence="1">Leaf</tissue>
    </source>
</reference>
<dbReference type="AlphaFoldDB" id="A0AAW2W613"/>
<comment type="caution">
    <text evidence="1">The sequence shown here is derived from an EMBL/GenBank/DDBJ whole genome shotgun (WGS) entry which is preliminary data.</text>
</comment>
<sequence length="112" mass="12757">MPLIATNGHRKSNLPSFFTKKVKWILDVIVAKYEGISGNPNKTFKNKAPSWLRFKRVGKLQWPPFFGCFSSSSSLQIRLLVSAALEWESIMARLPTIFRHRHVSPISSDLSI</sequence>
<gene>
    <name evidence="1" type="ORF">Sradi_0411100</name>
</gene>
<proteinExistence type="predicted"/>
<evidence type="ECO:0000313" key="1">
    <source>
        <dbReference type="EMBL" id="KAL0437032.1"/>
    </source>
</evidence>
<accession>A0AAW2W613</accession>
<protein>
    <submittedName>
        <fullName evidence="1">Uncharacterized protein</fullName>
    </submittedName>
</protein>